<organism evidence="1 2">
    <name type="scientific">Nelumbo nucifera</name>
    <name type="common">Sacred lotus</name>
    <dbReference type="NCBI Taxonomy" id="4432"/>
    <lineage>
        <taxon>Eukaryota</taxon>
        <taxon>Viridiplantae</taxon>
        <taxon>Streptophyta</taxon>
        <taxon>Embryophyta</taxon>
        <taxon>Tracheophyta</taxon>
        <taxon>Spermatophyta</taxon>
        <taxon>Magnoliopsida</taxon>
        <taxon>Proteales</taxon>
        <taxon>Nelumbonaceae</taxon>
        <taxon>Nelumbo</taxon>
    </lineage>
</organism>
<dbReference type="Proteomes" id="UP000607653">
    <property type="component" value="Unassembled WGS sequence"/>
</dbReference>
<evidence type="ECO:0000313" key="2">
    <source>
        <dbReference type="Proteomes" id="UP000607653"/>
    </source>
</evidence>
<dbReference type="AlphaFoldDB" id="A0A822Y0E9"/>
<reference evidence="1 2" key="1">
    <citation type="journal article" date="2020" name="Mol. Biol. Evol.">
        <title>Distinct Expression and Methylation Patterns for Genes with Different Fates following a Single Whole-Genome Duplication in Flowering Plants.</title>
        <authorList>
            <person name="Shi T."/>
            <person name="Rahmani R.S."/>
            <person name="Gugger P.F."/>
            <person name="Wang M."/>
            <person name="Li H."/>
            <person name="Zhang Y."/>
            <person name="Li Z."/>
            <person name="Wang Q."/>
            <person name="Van de Peer Y."/>
            <person name="Marchal K."/>
            <person name="Chen J."/>
        </authorList>
    </citation>
    <scope>NUCLEOTIDE SEQUENCE [LARGE SCALE GENOMIC DNA]</scope>
    <source>
        <tissue evidence="1">Leaf</tissue>
    </source>
</reference>
<comment type="caution">
    <text evidence="1">The sequence shown here is derived from an EMBL/GenBank/DDBJ whole genome shotgun (WGS) entry which is preliminary data.</text>
</comment>
<dbReference type="EMBL" id="DUZY01000001">
    <property type="protein sequence ID" value="DAD24749.1"/>
    <property type="molecule type" value="Genomic_DNA"/>
</dbReference>
<gene>
    <name evidence="1" type="ORF">HUJ06_026213</name>
</gene>
<keyword evidence="2" id="KW-1185">Reference proteome</keyword>
<protein>
    <submittedName>
        <fullName evidence="1">Uncharacterized protein</fullName>
    </submittedName>
</protein>
<sequence>MPGKGKFHVNCGQYCQSVFVVTLNFNILSWKEGCACWASLIIVQI</sequence>
<evidence type="ECO:0000313" key="1">
    <source>
        <dbReference type="EMBL" id="DAD24749.1"/>
    </source>
</evidence>
<name>A0A822Y0E9_NELNU</name>
<proteinExistence type="predicted"/>
<accession>A0A822Y0E9</accession>